<evidence type="ECO:0000256" key="1">
    <source>
        <dbReference type="SAM" id="MobiDB-lite"/>
    </source>
</evidence>
<gene>
    <name evidence="3" type="ORF">CDL12_28403</name>
</gene>
<evidence type="ECO:0000259" key="2">
    <source>
        <dbReference type="Pfam" id="PF03017"/>
    </source>
</evidence>
<dbReference type="STRING" id="429701.A0A2G9G1A1"/>
<protein>
    <recommendedName>
        <fullName evidence="2">Transposase Tnp1/En/Spm-like domain-containing protein</fullName>
    </recommendedName>
</protein>
<dbReference type="OrthoDB" id="1682357at2759"/>
<keyword evidence="4" id="KW-1185">Reference proteome</keyword>
<sequence>MMFLEMMFMQELMARKSRDECRCLAEVSHNKMCFEEIPFRKACFRMFQTLKETLDKLEHSRNEVATPSGPSSSSYKDRSSAQFQPMTSDRFDPLMSIINRNEIVAKGYLKNMDPGTKVGGQVLGRNYYEVHINVAVKADEDLVRSYLHFNTIMDAQGVSITWPKSLVSF</sequence>
<dbReference type="AlphaFoldDB" id="A0A2G9G1A1"/>
<name>A0A2G9G1A1_9LAMI</name>
<evidence type="ECO:0000313" key="3">
    <source>
        <dbReference type="EMBL" id="PIM99106.1"/>
    </source>
</evidence>
<proteinExistence type="predicted"/>
<comment type="caution">
    <text evidence="3">The sequence shown here is derived from an EMBL/GenBank/DDBJ whole genome shotgun (WGS) entry which is preliminary data.</text>
</comment>
<dbReference type="Proteomes" id="UP000231279">
    <property type="component" value="Unassembled WGS sequence"/>
</dbReference>
<dbReference type="EMBL" id="NKXS01007807">
    <property type="protein sequence ID" value="PIM99106.1"/>
    <property type="molecule type" value="Genomic_DNA"/>
</dbReference>
<dbReference type="Pfam" id="PF03017">
    <property type="entry name" value="Transposase_23"/>
    <property type="match status" value="1"/>
</dbReference>
<dbReference type="InterPro" id="IPR004264">
    <property type="entry name" value="Transposase_23"/>
</dbReference>
<feature type="compositionally biased region" description="Polar residues" evidence="1">
    <location>
        <begin position="63"/>
        <end position="79"/>
    </location>
</feature>
<evidence type="ECO:0000313" key="4">
    <source>
        <dbReference type="Proteomes" id="UP000231279"/>
    </source>
</evidence>
<feature type="domain" description="Transposase Tnp1/En/Spm-like" evidence="2">
    <location>
        <begin position="94"/>
        <end position="155"/>
    </location>
</feature>
<organism evidence="3 4">
    <name type="scientific">Handroanthus impetiginosus</name>
    <dbReference type="NCBI Taxonomy" id="429701"/>
    <lineage>
        <taxon>Eukaryota</taxon>
        <taxon>Viridiplantae</taxon>
        <taxon>Streptophyta</taxon>
        <taxon>Embryophyta</taxon>
        <taxon>Tracheophyta</taxon>
        <taxon>Spermatophyta</taxon>
        <taxon>Magnoliopsida</taxon>
        <taxon>eudicotyledons</taxon>
        <taxon>Gunneridae</taxon>
        <taxon>Pentapetalae</taxon>
        <taxon>asterids</taxon>
        <taxon>lamiids</taxon>
        <taxon>Lamiales</taxon>
        <taxon>Bignoniaceae</taxon>
        <taxon>Crescentiina</taxon>
        <taxon>Tabebuia alliance</taxon>
        <taxon>Handroanthus</taxon>
    </lineage>
</organism>
<reference evidence="4" key="1">
    <citation type="journal article" date="2018" name="Gigascience">
        <title>Genome assembly of the Pink Ipe (Handroanthus impetiginosus, Bignoniaceae), a highly valued, ecologically keystone Neotropical timber forest tree.</title>
        <authorList>
            <person name="Silva-Junior O.B."/>
            <person name="Grattapaglia D."/>
            <person name="Novaes E."/>
            <person name="Collevatti R.G."/>
        </authorList>
    </citation>
    <scope>NUCLEOTIDE SEQUENCE [LARGE SCALE GENOMIC DNA]</scope>
    <source>
        <strain evidence="4">cv. UFG-1</strain>
    </source>
</reference>
<feature type="region of interest" description="Disordered" evidence="1">
    <location>
        <begin position="58"/>
        <end position="79"/>
    </location>
</feature>
<accession>A0A2G9G1A1</accession>